<dbReference type="InterPro" id="IPR004330">
    <property type="entry name" value="FAR1_DNA_bnd_dom"/>
</dbReference>
<keyword evidence="4 6" id="KW-0862">Zinc</keyword>
<reference evidence="8" key="1">
    <citation type="submission" date="2017-07" db="EMBL/GenBank/DDBJ databases">
        <title>Taro Niue Genome Assembly and Annotation.</title>
        <authorList>
            <person name="Atibalentja N."/>
            <person name="Keating K."/>
            <person name="Fields C.J."/>
        </authorList>
    </citation>
    <scope>NUCLEOTIDE SEQUENCE</scope>
    <source>
        <strain evidence="8">Niue_2</strain>
        <tissue evidence="8">Leaf</tissue>
    </source>
</reference>
<dbReference type="GO" id="GO:0006355">
    <property type="term" value="P:regulation of DNA-templated transcription"/>
    <property type="evidence" value="ECO:0007669"/>
    <property type="project" value="UniProtKB-UniRule"/>
</dbReference>
<dbReference type="GO" id="GO:0008270">
    <property type="term" value="F:zinc ion binding"/>
    <property type="evidence" value="ECO:0007669"/>
    <property type="project" value="UniProtKB-UniRule"/>
</dbReference>
<evidence type="ECO:0000256" key="5">
    <source>
        <dbReference type="PROSITE-ProRule" id="PRU00325"/>
    </source>
</evidence>
<accession>A0A843XTP9</accession>
<keyword evidence="9" id="KW-1185">Reference proteome</keyword>
<evidence type="ECO:0000256" key="4">
    <source>
        <dbReference type="ARBA" id="ARBA00022833"/>
    </source>
</evidence>
<proteinExistence type="inferred from homology"/>
<dbReference type="PANTHER" id="PTHR31669">
    <property type="entry name" value="PROTEIN FAR1-RELATED SEQUENCE 10-RELATED"/>
    <property type="match status" value="1"/>
</dbReference>
<evidence type="ECO:0000256" key="2">
    <source>
        <dbReference type="ARBA" id="ARBA00022723"/>
    </source>
</evidence>
<dbReference type="PANTHER" id="PTHR31669:SF174">
    <property type="entry name" value="PROTEIN FAR1-RELATED SEQUENCE 10-RELATED"/>
    <property type="match status" value="1"/>
</dbReference>
<dbReference type="Proteomes" id="UP000652761">
    <property type="component" value="Unassembled WGS sequence"/>
</dbReference>
<evidence type="ECO:0000313" key="9">
    <source>
        <dbReference type="Proteomes" id="UP000652761"/>
    </source>
</evidence>
<dbReference type="EMBL" id="NMUH01016372">
    <property type="protein sequence ID" value="MQM23448.1"/>
    <property type="molecule type" value="Genomic_DNA"/>
</dbReference>
<evidence type="ECO:0000256" key="1">
    <source>
        <dbReference type="ARBA" id="ARBA00005889"/>
    </source>
</evidence>
<dbReference type="PROSITE" id="PS50966">
    <property type="entry name" value="ZF_SWIM"/>
    <property type="match status" value="1"/>
</dbReference>
<evidence type="ECO:0000313" key="8">
    <source>
        <dbReference type="EMBL" id="MQM23448.1"/>
    </source>
</evidence>
<keyword evidence="3 5" id="KW-0863">Zinc-finger</keyword>
<dbReference type="InterPro" id="IPR018289">
    <property type="entry name" value="MULE_transposase_dom"/>
</dbReference>
<evidence type="ECO:0000256" key="3">
    <source>
        <dbReference type="ARBA" id="ARBA00022771"/>
    </source>
</evidence>
<keyword evidence="6" id="KW-0539">Nucleus</keyword>
<dbReference type="InterPro" id="IPR058778">
    <property type="entry name" value="HTH_FAR1-11-like"/>
</dbReference>
<sequence length="831" mass="94851">MLQPVISRSSILRCTCGDRGKARIRLQEPGSGLSIKLPNKPKQMTKTKTSSREGGCLIRRRRCPCQDVQCYIRVEGEEDGLLLDTGGPSEAVLPGTPQPPLEIATIDMTPYVGQSFRSDDEAEEFYCSFARKNGFSIRRERSKGSQTHPLGVYKRELVCHRAGLNLPRKTADLKRQRNKKSSRCNCEAQMVIKKDVKSGLARWVVVQFSNVHNHVLLDSNEVRYLPAYRNISAVDRERILALSKAGCNVQLIMRALEMEKGAKPGTLTFTERDLRNFLQSSKNFNEESEGTELLKVCKAMKDKNPDFCYDYTLDESNKLEHIAWSYGESINAYKVFGDVVVFDTTYYLYAYNRPLGVWLGVDNHGNTIFFGCVILRDETSRSFMWALQSFLHLMNRRLPQTVLTDIDLELTDAVLSEWPFTKHVFSIWHILSKLPSWFSAPLGYRYEKFKAEFHRLYYLETVEEFEHDWRQLVLEFGLITEKHINLLFSHRASWALPYLRGSFSAGLMTIGVSMSITSFFKEFLNSKTRLKDFVEQVCLAVDFQNQAAEEATIRQKYQTVKMKTCMPMEENASTILTPYAFYVLQNEIVLSVQYAVFETEKDNYLIRHHLRTDGGHMVRWLPLEEEVHCNCKQFESSGILCGHAIKILSLKNYFFLPEKYLPIRWRLESSLFPKSRGNNYRSQALRTLATMLIQESTMTKERFSYAQAQMNRLLMYVRCMPTIDGIAFTMPVMDDAADCTAGVDCITTVDSVPSDCPPDPNFNPGQVSKRRKRMKKKIVQNGTSEVIGSVNGVSTDIVAMDGTSSQVDVEKQSSAHAAMEQEALSIVPIDA</sequence>
<dbReference type="Pfam" id="PF03101">
    <property type="entry name" value="FAR1"/>
    <property type="match status" value="1"/>
</dbReference>
<dbReference type="OrthoDB" id="591056at2759"/>
<gene>
    <name evidence="8" type="ORF">Taro_056512</name>
</gene>
<evidence type="ECO:0000256" key="6">
    <source>
        <dbReference type="RuleBase" id="RU367018"/>
    </source>
</evidence>
<dbReference type="AlphaFoldDB" id="A0A843XTP9"/>
<dbReference type="InterPro" id="IPR006564">
    <property type="entry name" value="Znf_PMZ"/>
</dbReference>
<dbReference type="InterPro" id="IPR007527">
    <property type="entry name" value="Znf_SWIM"/>
</dbReference>
<feature type="domain" description="SWIM-type" evidence="7">
    <location>
        <begin position="604"/>
        <end position="652"/>
    </location>
</feature>
<dbReference type="Pfam" id="PF10551">
    <property type="entry name" value="MULE"/>
    <property type="match status" value="1"/>
</dbReference>
<keyword evidence="2 6" id="KW-0479">Metal-binding</keyword>
<comment type="function">
    <text evidence="6">Putative transcription activator involved in regulating light control of development.</text>
</comment>
<protein>
    <recommendedName>
        <fullName evidence="6">Protein FAR1-RELATED SEQUENCE</fullName>
    </recommendedName>
</protein>
<comment type="caution">
    <text evidence="8">The sequence shown here is derived from an EMBL/GenBank/DDBJ whole genome shotgun (WGS) entry which is preliminary data.</text>
</comment>
<dbReference type="InterPro" id="IPR031052">
    <property type="entry name" value="FHY3/FAR1"/>
</dbReference>
<dbReference type="Pfam" id="PF26175">
    <property type="entry name" value="HTH_FAR1"/>
    <property type="match status" value="1"/>
</dbReference>
<comment type="subcellular location">
    <subcellularLocation>
        <location evidence="6">Nucleus</location>
    </subcellularLocation>
</comment>
<comment type="similarity">
    <text evidence="1 6">Belongs to the FHY3/FAR1 family.</text>
</comment>
<name>A0A843XTP9_COLES</name>
<evidence type="ECO:0000259" key="7">
    <source>
        <dbReference type="PROSITE" id="PS50966"/>
    </source>
</evidence>
<dbReference type="GO" id="GO:0005634">
    <property type="term" value="C:nucleus"/>
    <property type="evidence" value="ECO:0007669"/>
    <property type="project" value="UniProtKB-SubCell"/>
</dbReference>
<organism evidence="8 9">
    <name type="scientific">Colocasia esculenta</name>
    <name type="common">Wild taro</name>
    <name type="synonym">Arum esculentum</name>
    <dbReference type="NCBI Taxonomy" id="4460"/>
    <lineage>
        <taxon>Eukaryota</taxon>
        <taxon>Viridiplantae</taxon>
        <taxon>Streptophyta</taxon>
        <taxon>Embryophyta</taxon>
        <taxon>Tracheophyta</taxon>
        <taxon>Spermatophyta</taxon>
        <taxon>Magnoliopsida</taxon>
        <taxon>Liliopsida</taxon>
        <taxon>Araceae</taxon>
        <taxon>Aroideae</taxon>
        <taxon>Colocasieae</taxon>
        <taxon>Colocasia</taxon>
    </lineage>
</organism>
<dbReference type="SMART" id="SM00575">
    <property type="entry name" value="ZnF_PMZ"/>
    <property type="match status" value="1"/>
</dbReference>